<keyword evidence="2" id="KW-1185">Reference proteome</keyword>
<gene>
    <name evidence="1" type="ORF">GIB67_036728</name>
</gene>
<sequence length="100" mass="11218">MFGNAQFGDEDGDGLSCLSSVASNSNVVPLQIALPDVVAAQSDFKWEQQKTKTAIDQLSLIRNSDESKEDRPPIIGYIKYYTRRKKVDKAHPNPIQWHKA</sequence>
<dbReference type="EMBL" id="JACGCM010001948">
    <property type="protein sequence ID" value="KAF6147009.1"/>
    <property type="molecule type" value="Genomic_DNA"/>
</dbReference>
<accession>A0A7J7LWP4</accession>
<evidence type="ECO:0000313" key="1">
    <source>
        <dbReference type="EMBL" id="KAF6147009.1"/>
    </source>
</evidence>
<proteinExistence type="predicted"/>
<dbReference type="AlphaFoldDB" id="A0A7J7LWP4"/>
<protein>
    <submittedName>
        <fullName evidence="1">Uncharacterized protein</fullName>
    </submittedName>
</protein>
<organism evidence="1 2">
    <name type="scientific">Kingdonia uniflora</name>
    <dbReference type="NCBI Taxonomy" id="39325"/>
    <lineage>
        <taxon>Eukaryota</taxon>
        <taxon>Viridiplantae</taxon>
        <taxon>Streptophyta</taxon>
        <taxon>Embryophyta</taxon>
        <taxon>Tracheophyta</taxon>
        <taxon>Spermatophyta</taxon>
        <taxon>Magnoliopsida</taxon>
        <taxon>Ranunculales</taxon>
        <taxon>Circaeasteraceae</taxon>
        <taxon>Kingdonia</taxon>
    </lineage>
</organism>
<evidence type="ECO:0000313" key="2">
    <source>
        <dbReference type="Proteomes" id="UP000541444"/>
    </source>
</evidence>
<reference evidence="1 2" key="1">
    <citation type="journal article" date="2020" name="IScience">
        <title>Genome Sequencing of the Endangered Kingdonia uniflora (Circaeasteraceae, Ranunculales) Reveals Potential Mechanisms of Evolutionary Specialization.</title>
        <authorList>
            <person name="Sun Y."/>
            <person name="Deng T."/>
            <person name="Zhang A."/>
            <person name="Moore M.J."/>
            <person name="Landis J.B."/>
            <person name="Lin N."/>
            <person name="Zhang H."/>
            <person name="Zhang X."/>
            <person name="Huang J."/>
            <person name="Zhang X."/>
            <person name="Sun H."/>
            <person name="Wang H."/>
        </authorList>
    </citation>
    <scope>NUCLEOTIDE SEQUENCE [LARGE SCALE GENOMIC DNA]</scope>
    <source>
        <strain evidence="1">TB1705</strain>
        <tissue evidence="1">Leaf</tissue>
    </source>
</reference>
<name>A0A7J7LWP4_9MAGN</name>
<comment type="caution">
    <text evidence="1">The sequence shown here is derived from an EMBL/GenBank/DDBJ whole genome shotgun (WGS) entry which is preliminary data.</text>
</comment>
<dbReference type="Proteomes" id="UP000541444">
    <property type="component" value="Unassembled WGS sequence"/>
</dbReference>